<protein>
    <recommendedName>
        <fullName evidence="3">Zinc finger CCCH domain-containing protein 14</fullName>
    </recommendedName>
</protein>
<feature type="compositionally biased region" description="Acidic residues" evidence="9">
    <location>
        <begin position="597"/>
        <end position="613"/>
    </location>
</feature>
<dbReference type="PANTHER" id="PTHR14738:SF29">
    <property type="entry name" value="ZINC FINGER CCCH DOMAIN-CONTAINING PROTEIN 14"/>
    <property type="match status" value="1"/>
</dbReference>
<feature type="region of interest" description="Disordered" evidence="9">
    <location>
        <begin position="355"/>
        <end position="613"/>
    </location>
</feature>
<dbReference type="PANTHER" id="PTHR14738">
    <property type="entry name" value="ZINC FINGER CCCH DOMAIN-CONTAINING PROTEIN 14"/>
    <property type="match status" value="1"/>
</dbReference>
<feature type="compositionally biased region" description="Basic and acidic residues" evidence="9">
    <location>
        <begin position="366"/>
        <end position="390"/>
    </location>
</feature>
<reference evidence="10" key="1">
    <citation type="submission" date="2021-06" db="EMBL/GenBank/DDBJ databases">
        <authorList>
            <person name="Hodson N. C."/>
            <person name="Mongue J. A."/>
            <person name="Jaron S. K."/>
        </authorList>
    </citation>
    <scope>NUCLEOTIDE SEQUENCE</scope>
</reference>
<feature type="compositionally biased region" description="Basic residues" evidence="9">
    <location>
        <begin position="261"/>
        <end position="274"/>
    </location>
</feature>
<evidence type="ECO:0000256" key="8">
    <source>
        <dbReference type="ARBA" id="ARBA00023242"/>
    </source>
</evidence>
<dbReference type="InterPro" id="IPR040366">
    <property type="entry name" value="Nab2/ZC3H14"/>
</dbReference>
<evidence type="ECO:0000256" key="4">
    <source>
        <dbReference type="ARBA" id="ARBA00022723"/>
    </source>
</evidence>
<dbReference type="GO" id="GO:0043488">
    <property type="term" value="P:regulation of mRNA stability"/>
    <property type="evidence" value="ECO:0007669"/>
    <property type="project" value="InterPro"/>
</dbReference>
<sequence>MELDVSKKVRVSTAIKAKLLELGVHVDEELPDYIMILIANRRSKEQMEEDLGLFLSENTLKFTSWLHQVLKKLQEVTTSAPAVKSAGNAAPAVVSAPGANKKPQEEPPRPEKIVDSKVVTVKTAPVPKEVETKGSSNNKRRKVESEPLKETQGEEEESKSPTSKKLKISRQPVISPVKSDDSMKRQPPEENWDLEVSHPPNRSKSPVSAPASRRIEKSRSPVKLDRSPTTKKGRNSPVSVPSKRRYSSSQRDRSSSPGFKKSIRNSRKSSRSRSRSGSPTTKARKSLRSLVAVVKRHNELNALKDEEYNPNRPQVTSASVASVVHVTPRPKRATKQEGGSNKLLFRALADAQKSIASHSASAKVLSGDKDKEKNDTTESTKFDSKQRKSSESSNSKSVKTDEERSQRTEAKTNKPSIKDRLGYRLGTRVPVAQRLADAPRHQDLESEEYADDFLPDGEDNYKSIIINVPTSKDSKERSVHLEDESKRSAQGSGMEEPKRLSIQVNVDSDDTSSSEDELEIQPGPSEDLNLEPKDTQAENKELSPGSNRKKEESSESEEEARPESVRSHPETGKSSPNEESSSKELLLDETSKHSEELEIEEYEEIEEEEDDEEYDVVIQERNIALPDPGEYDSGRKDKNDMEVENEAAAMDITDSKDCNNAAIDMEDGGSPENVRYPLNLRSFNHGDTKFVVTMDGTDDPYYSNEELMETNDVPLRGTGDLRHRISRSILASKVYPTGLSPPAMPAFHQARPFLPITGAPRPFSGPVTSVAAAPQCKYWPECTFKDKCIYPHPKCKFGENCTKPQCPYKHDSGVFGNGSGSNTEAHASTKGSNENNEGKIQCKFFPKCHSMSCQFYHPSPCRFGVGCTDAKLGCTDAKCKNFHPGQTVGQQRSKNKLFGAVTRPKSYRAPPPAAHLLRWKAPSASSVPVLADNKQGSIVDDSLTGLVDASASTA</sequence>
<feature type="compositionally biased region" description="Basic and acidic residues" evidence="9">
    <location>
        <begin position="143"/>
        <end position="152"/>
    </location>
</feature>
<keyword evidence="5" id="KW-0677">Repeat</keyword>
<dbReference type="GO" id="GO:0005634">
    <property type="term" value="C:nucleus"/>
    <property type="evidence" value="ECO:0007669"/>
    <property type="project" value="UniProtKB-SubCell"/>
</dbReference>
<dbReference type="AlphaFoldDB" id="A0A8J2PRM7"/>
<evidence type="ECO:0000256" key="2">
    <source>
        <dbReference type="ARBA" id="ARBA00008423"/>
    </source>
</evidence>
<evidence type="ECO:0000313" key="11">
    <source>
        <dbReference type="Proteomes" id="UP000708208"/>
    </source>
</evidence>
<dbReference type="GO" id="GO:0008270">
    <property type="term" value="F:zinc ion binding"/>
    <property type="evidence" value="ECO:0007669"/>
    <property type="project" value="UniProtKB-KW"/>
</dbReference>
<evidence type="ECO:0000256" key="9">
    <source>
        <dbReference type="SAM" id="MobiDB-lite"/>
    </source>
</evidence>
<comment type="subcellular location">
    <subcellularLocation>
        <location evidence="1">Nucleus</location>
    </subcellularLocation>
</comment>
<dbReference type="EMBL" id="CAJVCH010570080">
    <property type="protein sequence ID" value="CAG7834000.1"/>
    <property type="molecule type" value="Genomic_DNA"/>
</dbReference>
<comment type="caution">
    <text evidence="10">The sequence shown here is derived from an EMBL/GenBank/DDBJ whole genome shotgun (WGS) entry which is preliminary data.</text>
</comment>
<evidence type="ECO:0000313" key="10">
    <source>
        <dbReference type="EMBL" id="CAG7834000.1"/>
    </source>
</evidence>
<feature type="compositionally biased region" description="Basic and acidic residues" evidence="9">
    <location>
        <begin position="398"/>
        <end position="422"/>
    </location>
</feature>
<proteinExistence type="inferred from homology"/>
<accession>A0A8J2PRM7</accession>
<feature type="compositionally biased region" description="Basic and acidic residues" evidence="9">
    <location>
        <begin position="178"/>
        <end position="188"/>
    </location>
</feature>
<dbReference type="GO" id="GO:0008143">
    <property type="term" value="F:poly(A) binding"/>
    <property type="evidence" value="ECO:0007669"/>
    <property type="project" value="InterPro"/>
</dbReference>
<feature type="compositionally biased region" description="Basic and acidic residues" evidence="9">
    <location>
        <begin position="472"/>
        <end position="487"/>
    </location>
</feature>
<dbReference type="GO" id="GO:0005737">
    <property type="term" value="C:cytoplasm"/>
    <property type="evidence" value="ECO:0007669"/>
    <property type="project" value="TreeGrafter"/>
</dbReference>
<feature type="compositionally biased region" description="Basic and acidic residues" evidence="9">
    <location>
        <begin position="548"/>
        <end position="571"/>
    </location>
</feature>
<dbReference type="Proteomes" id="UP000708208">
    <property type="component" value="Unassembled WGS sequence"/>
</dbReference>
<dbReference type="Pfam" id="PF14608">
    <property type="entry name" value="zf-CCCH_2"/>
    <property type="match status" value="3"/>
</dbReference>
<evidence type="ECO:0000256" key="6">
    <source>
        <dbReference type="ARBA" id="ARBA00022771"/>
    </source>
</evidence>
<evidence type="ECO:0000256" key="5">
    <source>
        <dbReference type="ARBA" id="ARBA00022737"/>
    </source>
</evidence>
<evidence type="ECO:0000256" key="1">
    <source>
        <dbReference type="ARBA" id="ARBA00004123"/>
    </source>
</evidence>
<feature type="compositionally biased region" description="Low complexity" evidence="9">
    <location>
        <begin position="117"/>
        <end position="127"/>
    </location>
</feature>
<evidence type="ECO:0000256" key="3">
    <source>
        <dbReference type="ARBA" id="ARBA00015071"/>
    </source>
</evidence>
<feature type="compositionally biased region" description="Basic and acidic residues" evidence="9">
    <location>
        <begin position="530"/>
        <end position="541"/>
    </location>
</feature>
<gene>
    <name evidence="10" type="ORF">AFUS01_LOCUS43551</name>
</gene>
<keyword evidence="6" id="KW-0863">Zinc-finger</keyword>
<feature type="region of interest" description="Disordered" evidence="9">
    <location>
        <begin position="302"/>
        <end position="341"/>
    </location>
</feature>
<name>A0A8J2PRM7_9HEXA</name>
<feature type="compositionally biased region" description="Acidic residues" evidence="9">
    <location>
        <begin position="507"/>
        <end position="519"/>
    </location>
</feature>
<feature type="compositionally biased region" description="Basic and acidic residues" evidence="9">
    <location>
        <begin position="102"/>
        <end position="115"/>
    </location>
</feature>
<feature type="compositionally biased region" description="Low complexity" evidence="9">
    <location>
        <begin position="315"/>
        <end position="327"/>
    </location>
</feature>
<feature type="compositionally biased region" description="Basic and acidic residues" evidence="9">
    <location>
        <begin position="213"/>
        <end position="228"/>
    </location>
</feature>
<evidence type="ECO:0000256" key="7">
    <source>
        <dbReference type="ARBA" id="ARBA00022833"/>
    </source>
</evidence>
<keyword evidence="8" id="KW-0539">Nucleus</keyword>
<dbReference type="OrthoDB" id="5589010at2759"/>
<comment type="similarity">
    <text evidence="2">Belongs to the ZC3H14 family.</text>
</comment>
<feature type="compositionally biased region" description="Acidic residues" evidence="9">
    <location>
        <begin position="445"/>
        <end position="458"/>
    </location>
</feature>
<feature type="compositionally biased region" description="Basic and acidic residues" evidence="9">
    <location>
        <begin position="580"/>
        <end position="596"/>
    </location>
</feature>
<organism evidence="10 11">
    <name type="scientific">Allacma fusca</name>
    <dbReference type="NCBI Taxonomy" id="39272"/>
    <lineage>
        <taxon>Eukaryota</taxon>
        <taxon>Metazoa</taxon>
        <taxon>Ecdysozoa</taxon>
        <taxon>Arthropoda</taxon>
        <taxon>Hexapoda</taxon>
        <taxon>Collembola</taxon>
        <taxon>Symphypleona</taxon>
        <taxon>Sminthuridae</taxon>
        <taxon>Allacma</taxon>
    </lineage>
</organism>
<feature type="region of interest" description="Disordered" evidence="9">
    <location>
        <begin position="82"/>
        <end position="287"/>
    </location>
</feature>
<keyword evidence="7" id="KW-0862">Zinc</keyword>
<keyword evidence="11" id="KW-1185">Reference proteome</keyword>
<keyword evidence="4" id="KW-0479">Metal-binding</keyword>